<keyword evidence="3" id="KW-1185">Reference proteome</keyword>
<evidence type="ECO:0000313" key="2">
    <source>
        <dbReference type="EMBL" id="SDJ74941.1"/>
    </source>
</evidence>
<keyword evidence="1" id="KW-0732">Signal</keyword>
<feature type="signal peptide" evidence="1">
    <location>
        <begin position="1"/>
        <end position="20"/>
    </location>
</feature>
<feature type="chain" id="PRO_5011455640" description="DUF4835 domain-containing protein" evidence="1">
    <location>
        <begin position="21"/>
        <end position="302"/>
    </location>
</feature>
<gene>
    <name evidence="2" type="ORF">SAMN05421823_1018</name>
</gene>
<dbReference type="AlphaFoldDB" id="A0A1G8W9I2"/>
<evidence type="ECO:0008006" key="4">
    <source>
        <dbReference type="Google" id="ProtNLM"/>
    </source>
</evidence>
<dbReference type="RefSeq" id="WP_176955832.1">
    <property type="nucleotide sequence ID" value="NZ_FNFO01000001.1"/>
</dbReference>
<accession>A0A1G8W9I2</accession>
<evidence type="ECO:0000313" key="3">
    <source>
        <dbReference type="Proteomes" id="UP000198510"/>
    </source>
</evidence>
<proteinExistence type="predicted"/>
<name>A0A1G8W9I2_9BACT</name>
<protein>
    <recommendedName>
        <fullName evidence="4">DUF4835 domain-containing protein</fullName>
    </recommendedName>
</protein>
<dbReference type="Proteomes" id="UP000198510">
    <property type="component" value="Unassembled WGS sequence"/>
</dbReference>
<dbReference type="Pfam" id="PF16119">
    <property type="entry name" value="DUF4835"/>
    <property type="match status" value="1"/>
</dbReference>
<evidence type="ECO:0000256" key="1">
    <source>
        <dbReference type="SAM" id="SignalP"/>
    </source>
</evidence>
<organism evidence="2 3">
    <name type="scientific">Catalinimonas alkaloidigena</name>
    <dbReference type="NCBI Taxonomy" id="1075417"/>
    <lineage>
        <taxon>Bacteria</taxon>
        <taxon>Pseudomonadati</taxon>
        <taxon>Bacteroidota</taxon>
        <taxon>Cytophagia</taxon>
        <taxon>Cytophagales</taxon>
        <taxon>Catalimonadaceae</taxon>
        <taxon>Catalinimonas</taxon>
    </lineage>
</organism>
<dbReference type="STRING" id="1075417.SAMN05421823_1018"/>
<dbReference type="InterPro" id="IPR032274">
    <property type="entry name" value="DUF4835"/>
</dbReference>
<dbReference type="EMBL" id="FNFO01000001">
    <property type="protein sequence ID" value="SDJ74941.1"/>
    <property type="molecule type" value="Genomic_DNA"/>
</dbReference>
<reference evidence="2 3" key="1">
    <citation type="submission" date="2016-10" db="EMBL/GenBank/DDBJ databases">
        <authorList>
            <person name="de Groot N.N."/>
        </authorList>
    </citation>
    <scope>NUCLEOTIDE SEQUENCE [LARGE SCALE GENOMIC DNA]</scope>
    <source>
        <strain evidence="2 3">DSM 25186</strain>
    </source>
</reference>
<sequence length="302" mass="34719">MRSLGVTLLSILILAVPAFAQELNCNVVIVDDAVQNVDRSIFPQMQTSIANFMNTRRWTGDSYSVEERINCNLVITLDNERGNLPQGQYNARVQIQSSRPVYGTNYQTLVFNYLDQSWKFEYTQNQPMDFNENSYSSQLTSLLAFYANIILGYDYDTFSKMGGRNFFLKAQQIATNASQSGGTGWKAFDGTNERYWLTENMLNPQVEPFREGLYNYYRLGLDNFQKDADQARAQALDMLTKIQTVRKQKPICLVANLFFDTKRDELISMFTKGAPQEKQQAYNLLAELDPTKTDQYEELVKN</sequence>